<organism evidence="3">
    <name type="scientific">Rhizobium sp. ZPR3</name>
    <dbReference type="NCBI Taxonomy" id="3158967"/>
    <lineage>
        <taxon>Bacteria</taxon>
        <taxon>Pseudomonadati</taxon>
        <taxon>Pseudomonadota</taxon>
        <taxon>Alphaproteobacteria</taxon>
        <taxon>Hyphomicrobiales</taxon>
        <taxon>Rhizobiaceae</taxon>
        <taxon>Rhizobium/Agrobacterium group</taxon>
        <taxon>Rhizobium</taxon>
    </lineage>
</organism>
<dbReference type="EMBL" id="CP157963">
    <property type="protein sequence ID" value="XBT97840.1"/>
    <property type="molecule type" value="Genomic_DNA"/>
</dbReference>
<feature type="transmembrane region" description="Helical" evidence="1">
    <location>
        <begin position="66"/>
        <end position="89"/>
    </location>
</feature>
<keyword evidence="1" id="KW-1133">Transmembrane helix</keyword>
<feature type="transmembrane region" description="Helical" evidence="1">
    <location>
        <begin position="204"/>
        <end position="225"/>
    </location>
</feature>
<accession>A0AAU7S656</accession>
<proteinExistence type="predicted"/>
<keyword evidence="1" id="KW-0812">Transmembrane</keyword>
<feature type="transmembrane region" description="Helical" evidence="1">
    <location>
        <begin position="260"/>
        <end position="279"/>
    </location>
</feature>
<dbReference type="AlphaFoldDB" id="A0AAU7S656"/>
<keyword evidence="3" id="KW-0614">Plasmid</keyword>
<dbReference type="GO" id="GO:0016020">
    <property type="term" value="C:membrane"/>
    <property type="evidence" value="ECO:0007669"/>
    <property type="project" value="InterPro"/>
</dbReference>
<feature type="domain" description="EamA" evidence="2">
    <location>
        <begin position="12"/>
        <end position="134"/>
    </location>
</feature>
<reference evidence="3" key="1">
    <citation type="submission" date="2024-06" db="EMBL/GenBank/DDBJ databases">
        <authorList>
            <person name="Li T."/>
            <person name="Gao R."/>
        </authorList>
    </citation>
    <scope>NUCLEOTIDE SEQUENCE</scope>
    <source>
        <strain evidence="3">ZPR3</strain>
        <plasmid evidence="3">unnamed3</plasmid>
    </source>
</reference>
<evidence type="ECO:0000259" key="2">
    <source>
        <dbReference type="Pfam" id="PF00892"/>
    </source>
</evidence>
<evidence type="ECO:0000256" key="1">
    <source>
        <dbReference type="SAM" id="Phobius"/>
    </source>
</evidence>
<dbReference type="Pfam" id="PF00892">
    <property type="entry name" value="EamA"/>
    <property type="match status" value="1"/>
</dbReference>
<dbReference type="InterPro" id="IPR000620">
    <property type="entry name" value="EamA_dom"/>
</dbReference>
<feature type="transmembrane region" description="Helical" evidence="1">
    <location>
        <begin position="120"/>
        <end position="138"/>
    </location>
</feature>
<sequence length="303" mass="32604">MPYPVIPIWELVLCAFLSPLSGAAVRYCNPDLRAIDIVALSLSAPALFVLFYIWKRDRMALKTFRLDVICRSAFCLGSTVATFWCAANIDFASVYFVNMLAPMAATILGWILLSERLSGMQTLTIILAVIGAGVSLSPSFTFSFTGYIALIFAFLCTTGMLFCNRLIGRSTRASTSGALSMCYVAFGSLGLAAPSMAQPHLSDILPLVIIGTTTFAIVILVSHAYSVLTLPLAAPFDFLRIVFSVIIGATAFGAPITGRLLFGLGLILAANLVTIRLAIRSVHAPHRDMAADIRRVQSEAAHK</sequence>
<feature type="transmembrane region" description="Helical" evidence="1">
    <location>
        <begin position="144"/>
        <end position="163"/>
    </location>
</feature>
<protein>
    <submittedName>
        <fullName evidence="3">DMT family transporter</fullName>
    </submittedName>
</protein>
<evidence type="ECO:0000313" key="3">
    <source>
        <dbReference type="EMBL" id="XBT97840.1"/>
    </source>
</evidence>
<keyword evidence="1" id="KW-0472">Membrane</keyword>
<feature type="transmembrane region" description="Helical" evidence="1">
    <location>
        <begin position="175"/>
        <end position="192"/>
    </location>
</feature>
<dbReference type="RefSeq" id="WP_349963105.1">
    <property type="nucleotide sequence ID" value="NZ_CP157963.1"/>
</dbReference>
<name>A0AAU7S656_9HYPH</name>
<feature type="transmembrane region" description="Helical" evidence="1">
    <location>
        <begin position="34"/>
        <end position="54"/>
    </location>
</feature>
<feature type="transmembrane region" description="Helical" evidence="1">
    <location>
        <begin position="237"/>
        <end position="254"/>
    </location>
</feature>
<dbReference type="SUPFAM" id="SSF103481">
    <property type="entry name" value="Multidrug resistance efflux transporter EmrE"/>
    <property type="match status" value="1"/>
</dbReference>
<gene>
    <name evidence="3" type="ORF">ABM479_33660</name>
</gene>
<geneLocation type="plasmid" evidence="3">
    <name>unnamed3</name>
</geneLocation>
<feature type="transmembrane region" description="Helical" evidence="1">
    <location>
        <begin position="95"/>
        <end position="113"/>
    </location>
</feature>
<dbReference type="InterPro" id="IPR037185">
    <property type="entry name" value="EmrE-like"/>
</dbReference>